<dbReference type="RefSeq" id="WP_220748656.1">
    <property type="nucleotide sequence ID" value="NZ_BPFH01000003.1"/>
</dbReference>
<name>A0ABQ4NM09_9RHOB</name>
<reference evidence="2 3" key="1">
    <citation type="submission" date="2021-05" db="EMBL/GenBank/DDBJ databases">
        <title>Bacteria Genome sequencing.</title>
        <authorList>
            <person name="Takabe Y."/>
            <person name="Nakajima Y."/>
            <person name="Suzuki S."/>
            <person name="Shiozaki T."/>
        </authorList>
    </citation>
    <scope>NUCLEOTIDE SEQUENCE [LARGE SCALE GENOMIC DNA]</scope>
    <source>
        <strain evidence="2 3">AI_62</strain>
    </source>
</reference>
<feature type="transmembrane region" description="Helical" evidence="1">
    <location>
        <begin position="40"/>
        <end position="61"/>
    </location>
</feature>
<keyword evidence="3" id="KW-1185">Reference proteome</keyword>
<keyword evidence="1" id="KW-0812">Transmembrane</keyword>
<protein>
    <recommendedName>
        <fullName evidence="4">DoxX-like family protein</fullName>
    </recommendedName>
</protein>
<keyword evidence="1" id="KW-0472">Membrane</keyword>
<evidence type="ECO:0008006" key="4">
    <source>
        <dbReference type="Google" id="ProtNLM"/>
    </source>
</evidence>
<dbReference type="EMBL" id="BPFH01000003">
    <property type="protein sequence ID" value="GIT95142.1"/>
    <property type="molecule type" value="Genomic_DNA"/>
</dbReference>
<organism evidence="2 3">
    <name type="scientific">Jannaschia pagri</name>
    <dbReference type="NCBI Taxonomy" id="2829797"/>
    <lineage>
        <taxon>Bacteria</taxon>
        <taxon>Pseudomonadati</taxon>
        <taxon>Pseudomonadota</taxon>
        <taxon>Alphaproteobacteria</taxon>
        <taxon>Rhodobacterales</taxon>
        <taxon>Roseobacteraceae</taxon>
        <taxon>Jannaschia</taxon>
    </lineage>
</organism>
<gene>
    <name evidence="2" type="ORF">JANAI62_17650</name>
</gene>
<evidence type="ECO:0000313" key="3">
    <source>
        <dbReference type="Proteomes" id="UP000786693"/>
    </source>
</evidence>
<evidence type="ECO:0000313" key="2">
    <source>
        <dbReference type="EMBL" id="GIT95142.1"/>
    </source>
</evidence>
<feature type="transmembrane region" description="Helical" evidence="1">
    <location>
        <begin position="94"/>
        <end position="115"/>
    </location>
</feature>
<dbReference type="Proteomes" id="UP000786693">
    <property type="component" value="Unassembled WGS sequence"/>
</dbReference>
<proteinExistence type="predicted"/>
<evidence type="ECO:0000256" key="1">
    <source>
        <dbReference type="SAM" id="Phobius"/>
    </source>
</evidence>
<keyword evidence="1" id="KW-1133">Transmembrane helix</keyword>
<comment type="caution">
    <text evidence="2">The sequence shown here is derived from an EMBL/GenBank/DDBJ whole genome shotgun (WGS) entry which is preliminary data.</text>
</comment>
<feature type="transmembrane region" description="Helical" evidence="1">
    <location>
        <begin position="68"/>
        <end position="88"/>
    </location>
</feature>
<accession>A0ABQ4NM09</accession>
<sequence>MTGALTILGAMVALRLAVLSLFQAFRHGATIPAWMPPRDQWASLTPFLIGEVPLFLALALWLRTGSPWPAAALAILALIGLAQGVVTARRDGLSILHLDVPLAAGLLLGLALLFWRPAQ</sequence>